<dbReference type="Pfam" id="PF23436">
    <property type="entry name" value="RabGap-TBC_2"/>
    <property type="match status" value="1"/>
</dbReference>
<feature type="region of interest" description="Disordered" evidence="2">
    <location>
        <begin position="387"/>
        <end position="426"/>
    </location>
</feature>
<dbReference type="InterPro" id="IPR000195">
    <property type="entry name" value="Rab-GAP-TBC_dom"/>
</dbReference>
<proteinExistence type="predicted"/>
<dbReference type="PANTHER" id="PTHR47219:SF9">
    <property type="entry name" value="GTPASE ACTIVATING PROTEIN AND CENTROSOME-ASSOCIATED, ISOFORM B"/>
    <property type="match status" value="1"/>
</dbReference>
<dbReference type="OrthoDB" id="294251at2759"/>
<accession>A0A367K4K0</accession>
<feature type="coiled-coil region" evidence="1">
    <location>
        <begin position="225"/>
        <end position="294"/>
    </location>
</feature>
<evidence type="ECO:0000313" key="5">
    <source>
        <dbReference type="EMBL" id="RCH97079.1"/>
    </source>
</evidence>
<protein>
    <recommendedName>
        <fullName evidence="4">Rab-GAP TBC domain-containing protein</fullName>
    </recommendedName>
</protein>
<reference evidence="5 6" key="1">
    <citation type="journal article" date="2018" name="G3 (Bethesda)">
        <title>Phylogenetic and Phylogenomic Definition of Rhizopus Species.</title>
        <authorList>
            <person name="Gryganskyi A.P."/>
            <person name="Golan J."/>
            <person name="Dolatabadi S."/>
            <person name="Mondo S."/>
            <person name="Robb S."/>
            <person name="Idnurm A."/>
            <person name="Muszewska A."/>
            <person name="Steczkiewicz K."/>
            <person name="Masonjones S."/>
            <person name="Liao H.L."/>
            <person name="Gajdeczka M.T."/>
            <person name="Anike F."/>
            <person name="Vuek A."/>
            <person name="Anishchenko I.M."/>
            <person name="Voigt K."/>
            <person name="de Hoog G.S."/>
            <person name="Smith M.E."/>
            <person name="Heitman J."/>
            <person name="Vilgalys R."/>
            <person name="Stajich J.E."/>
        </authorList>
    </citation>
    <scope>NUCLEOTIDE SEQUENCE [LARGE SCALE GENOMIC DNA]</scope>
    <source>
        <strain evidence="5 6">LSU 92-RS-03</strain>
    </source>
</reference>
<keyword evidence="1" id="KW-0175">Coiled coil</keyword>
<feature type="region of interest" description="Disordered" evidence="2">
    <location>
        <begin position="156"/>
        <end position="176"/>
    </location>
</feature>
<dbReference type="Proteomes" id="UP000253551">
    <property type="component" value="Unassembled WGS sequence"/>
</dbReference>
<name>A0A367K4K0_RHIST</name>
<dbReference type="PANTHER" id="PTHR47219">
    <property type="entry name" value="RAB GTPASE-ACTIVATING PROTEIN 1-LIKE"/>
    <property type="match status" value="1"/>
</dbReference>
<dbReference type="GO" id="GO:0005096">
    <property type="term" value="F:GTPase activator activity"/>
    <property type="evidence" value="ECO:0007669"/>
    <property type="project" value="TreeGrafter"/>
</dbReference>
<feature type="compositionally biased region" description="Polar residues" evidence="2">
    <location>
        <begin position="161"/>
        <end position="173"/>
    </location>
</feature>
<feature type="transmembrane region" description="Helical" evidence="3">
    <location>
        <begin position="6"/>
        <end position="24"/>
    </location>
</feature>
<keyword evidence="3" id="KW-1133">Transmembrane helix</keyword>
<dbReference type="EMBL" id="PJQM01002227">
    <property type="protein sequence ID" value="RCH97079.1"/>
    <property type="molecule type" value="Genomic_DNA"/>
</dbReference>
<gene>
    <name evidence="5" type="ORF">CU098_010702</name>
</gene>
<dbReference type="STRING" id="4846.A0A367K4K0"/>
<dbReference type="InterPro" id="IPR050302">
    <property type="entry name" value="Rab_GAP_TBC_domain"/>
</dbReference>
<sequence length="447" mass="51083">MYASQWYLTLFAYTFPISLVLRIYDLVFAEGAVETITRVAIAIMQKNEENLLKLQEFETLMIYLSSRNLYQTAYSSDPEAVIQDAMALSTVITRQKMSNISDQYHAKIEQEKKQLAMRSLSKRESWFNWGAAPKSADWVEPETPWAEEIGQRRVLEEAREQQPSPAESSGSDQDTLDEVTSELVAVKLANFEMGLKYQTLCQDHEGTCKKLQDLQTGQASLIEKLMELQTTLKMVRGENEELLAEQERWLEEKEGLEEKSAVAKRTLADLQMEKMSLDRDCQGYQERIKELEDQRNEYLMPRGSFTEEVFAAHKTLFAQPTLTRRQTDPDMYQEKFIQSDLRCRELEKLLAEAKFKIVECEANHTLDKPTRNSLQARRPTSLQVKRGSLSALMGKNGPTSPSFIEPARESTDSLRSATSTASQKRSSVYSRFVNALSSGPLSEQITE</sequence>
<keyword evidence="6" id="KW-1185">Reference proteome</keyword>
<keyword evidence="3" id="KW-0812">Transmembrane</keyword>
<dbReference type="Gene3D" id="1.10.472.80">
    <property type="entry name" value="Ypt/Rab-GAP domain of gyp1p, domain 3"/>
    <property type="match status" value="1"/>
</dbReference>
<evidence type="ECO:0000259" key="4">
    <source>
        <dbReference type="PROSITE" id="PS50086"/>
    </source>
</evidence>
<feature type="compositionally biased region" description="Polar residues" evidence="2">
    <location>
        <begin position="413"/>
        <end position="426"/>
    </location>
</feature>
<comment type="caution">
    <text evidence="5">The sequence shown here is derived from an EMBL/GenBank/DDBJ whole genome shotgun (WGS) entry which is preliminary data.</text>
</comment>
<keyword evidence="3" id="KW-0472">Membrane</keyword>
<dbReference type="InterPro" id="IPR035969">
    <property type="entry name" value="Rab-GAP_TBC_sf"/>
</dbReference>
<evidence type="ECO:0000313" key="6">
    <source>
        <dbReference type="Proteomes" id="UP000253551"/>
    </source>
</evidence>
<evidence type="ECO:0000256" key="2">
    <source>
        <dbReference type="SAM" id="MobiDB-lite"/>
    </source>
</evidence>
<organism evidence="5 6">
    <name type="scientific">Rhizopus stolonifer</name>
    <name type="common">Rhizopus nigricans</name>
    <dbReference type="NCBI Taxonomy" id="4846"/>
    <lineage>
        <taxon>Eukaryota</taxon>
        <taxon>Fungi</taxon>
        <taxon>Fungi incertae sedis</taxon>
        <taxon>Mucoromycota</taxon>
        <taxon>Mucoromycotina</taxon>
        <taxon>Mucoromycetes</taxon>
        <taxon>Mucorales</taxon>
        <taxon>Mucorineae</taxon>
        <taxon>Rhizopodaceae</taxon>
        <taxon>Rhizopus</taxon>
    </lineage>
</organism>
<dbReference type="GO" id="GO:0031267">
    <property type="term" value="F:small GTPase binding"/>
    <property type="evidence" value="ECO:0007669"/>
    <property type="project" value="TreeGrafter"/>
</dbReference>
<evidence type="ECO:0000256" key="1">
    <source>
        <dbReference type="SAM" id="Coils"/>
    </source>
</evidence>
<dbReference type="PROSITE" id="PS50086">
    <property type="entry name" value="TBC_RABGAP"/>
    <property type="match status" value="1"/>
</dbReference>
<dbReference type="SUPFAM" id="SSF47923">
    <property type="entry name" value="Ypt/Rab-GAP domain of gyp1p"/>
    <property type="match status" value="1"/>
</dbReference>
<dbReference type="AlphaFoldDB" id="A0A367K4K0"/>
<evidence type="ECO:0000256" key="3">
    <source>
        <dbReference type="SAM" id="Phobius"/>
    </source>
</evidence>
<feature type="domain" description="Rab-GAP TBC" evidence="4">
    <location>
        <begin position="1"/>
        <end position="31"/>
    </location>
</feature>